<dbReference type="Proteomes" id="UP000078561">
    <property type="component" value="Unassembled WGS sequence"/>
</dbReference>
<dbReference type="OMA" id="WFASSIP"/>
<dbReference type="OrthoDB" id="2290055at2759"/>
<organism evidence="1">
    <name type="scientific">Absidia glauca</name>
    <name type="common">Pin mould</name>
    <dbReference type="NCBI Taxonomy" id="4829"/>
    <lineage>
        <taxon>Eukaryota</taxon>
        <taxon>Fungi</taxon>
        <taxon>Fungi incertae sedis</taxon>
        <taxon>Mucoromycota</taxon>
        <taxon>Mucoromycotina</taxon>
        <taxon>Mucoromycetes</taxon>
        <taxon>Mucorales</taxon>
        <taxon>Cunninghamellaceae</taxon>
        <taxon>Absidia</taxon>
    </lineage>
</organism>
<gene>
    <name evidence="1" type="primary">ABSGL_12014.1 scaffold 12361</name>
</gene>
<evidence type="ECO:0000313" key="2">
    <source>
        <dbReference type="Proteomes" id="UP000078561"/>
    </source>
</evidence>
<protein>
    <submittedName>
        <fullName evidence="1">Uncharacterized protein</fullName>
    </submittedName>
</protein>
<name>A0A168R5J8_ABSGL</name>
<reference evidence="1" key="1">
    <citation type="submission" date="2016-04" db="EMBL/GenBank/DDBJ databases">
        <authorList>
            <person name="Evans L.H."/>
            <person name="Alamgir A."/>
            <person name="Owens N."/>
            <person name="Weber N.D."/>
            <person name="Virtaneva K."/>
            <person name="Barbian K."/>
            <person name="Babar A."/>
            <person name="Rosenke K."/>
        </authorList>
    </citation>
    <scope>NUCLEOTIDE SEQUENCE [LARGE SCALE GENOMIC DNA]</scope>
    <source>
        <strain evidence="1">CBS 101.48</strain>
    </source>
</reference>
<dbReference type="AlphaFoldDB" id="A0A168R5J8"/>
<proteinExistence type="predicted"/>
<accession>A0A168R5J8</accession>
<dbReference type="InParanoid" id="A0A168R5J8"/>
<keyword evidence="2" id="KW-1185">Reference proteome</keyword>
<dbReference type="EMBL" id="LT554490">
    <property type="protein sequence ID" value="SAM06138.1"/>
    <property type="molecule type" value="Genomic_DNA"/>
</dbReference>
<evidence type="ECO:0000313" key="1">
    <source>
        <dbReference type="EMBL" id="SAM06138.1"/>
    </source>
</evidence>
<sequence length="923" mass="105688">MEHLFQADINGSLERLERIESGLDDLEIRSPSDIILCSLKATLDMYASERHFALDPSSDQLRVQQECAQICHTALFNAWIKRKDALTSFSVSRYPRGVLPGEYYQIMEALNMGNNFKLSMYSLNPETAAVAFQELLPHIEPPRLYDYLPTYLRICNGIDNEQLYDTAISHMCSTLTNCTPDAVLIQQLLSSILGFYTSNLPLSAHHFLGYHQILLLLYDTSSNIISETLPHTWNTLIGVMQGKKAGGSNWDIPQPFLVMTEKYQCDMTGPPQSAISSRISDLWDEAMPTLVTPYERHEYAFKLITAMILRDAVPSQYNDNNENEINQPSIKQWTSSCNTLTRHMSSVALEKKTDISSPLFILMERCLKWLTERRGSWKSIIKVMTQFADIWIRVLATEESMLAFADLIVLANTWTTLYRLVVNIINVPTEIVTQRQKGCLSHLVHLVIERLETSDLLQLIYETYPKRSFPTDQAGSSPAQLDLFDDMAALKKCCNQFVQSHPQDDQAEGFPDNIDQVEPRILNQLAKLAALSPFITLSKLVNQGLENKGQHGLVVSILRQLGDLCMLQRYPDDKTLIGHILHERVLSMTHQYKGLEMLVPILFECWRDARNPNTPILLDSYTALLSNVSGTQILVHPKELFDGLLLPALGLHGAERPLAINIMGLLNALTGDTSTMATKWQRHLQQHVSYLPLFLEMDFDILMDTITVMMDKRYSNVDEATNVPGLSMAMDLGRKLMMTIEHVFNLYESVPEQIRLVKTKLCHFYDTLDAYDWRTRLFWEKTYQYTDKHENRGTCIQEPPLMGIPHTSTSVNLANDQEWRLILNGCRSSSSFTDTLFKCMNDFKDRLGPIWTHPHDSIMFREHLIRNLHPSFFVATHFEYALLLGYFLDRLYDAFGDHQVVRLYDYEDENVKALVGLLTDERK</sequence>